<keyword evidence="5" id="KW-1185">Reference proteome</keyword>
<dbReference type="EMBL" id="FNOB01000009">
    <property type="protein sequence ID" value="SDX07247.1"/>
    <property type="molecule type" value="Genomic_DNA"/>
</dbReference>
<feature type="region of interest" description="Disordered" evidence="1">
    <location>
        <begin position="621"/>
        <end position="643"/>
    </location>
</feature>
<dbReference type="AlphaFoldDB" id="A0AAN4URH4"/>
<evidence type="ECO:0000256" key="1">
    <source>
        <dbReference type="SAM" id="MobiDB-lite"/>
    </source>
</evidence>
<evidence type="ECO:0000313" key="3">
    <source>
        <dbReference type="EMBL" id="GHE02245.1"/>
    </source>
</evidence>
<dbReference type="GO" id="GO:0005886">
    <property type="term" value="C:plasma membrane"/>
    <property type="evidence" value="ECO:0007669"/>
    <property type="project" value="TreeGrafter"/>
</dbReference>
<feature type="domain" description="AsmA" evidence="2">
    <location>
        <begin position="245"/>
        <end position="538"/>
    </location>
</feature>
<comment type="caution">
    <text evidence="3">The sequence shown here is derived from an EMBL/GenBank/DDBJ whole genome shotgun (WGS) entry which is preliminary data.</text>
</comment>
<dbReference type="RefSeq" id="WP_035845506.1">
    <property type="nucleotide sequence ID" value="NZ_BNAB01000008.1"/>
</dbReference>
<evidence type="ECO:0000259" key="2">
    <source>
        <dbReference type="Pfam" id="PF05170"/>
    </source>
</evidence>
<dbReference type="Proteomes" id="UP000199541">
    <property type="component" value="Unassembled WGS sequence"/>
</dbReference>
<reference evidence="4 5" key="2">
    <citation type="submission" date="2016-10" db="EMBL/GenBank/DDBJ databases">
        <authorList>
            <person name="Varghese N."/>
            <person name="Submissions S."/>
        </authorList>
    </citation>
    <scope>NUCLEOTIDE SEQUENCE [LARGE SCALE GENOMIC DNA]</scope>
    <source>
        <strain evidence="4 5">DSM 24802</strain>
    </source>
</reference>
<dbReference type="InterPro" id="IPR052894">
    <property type="entry name" value="AsmA-related"/>
</dbReference>
<sequence>MRWIIRGLGLIVLVALLVAGALLLIPSKRVAQLAERQFEAATGRAMTLSDQVHPTIWPRLGVRTGAVVIANAAWSKQGPMLAAKGLEIGLDPAALLQGKIKISKVEVLSPRILLERRRDGAGNWQFTPPGGAAAPSSSAPAAGGAGGGIGAFSLDNGEIKGGTITWIDHATGQTIALSKIDAKLAIPSFAGPATLVLSAKVNGRPVTVSGTLGDFGAFMAGKVVASDLKANVAGSALAFKGDIGTDPVAAQGHLTADLTDPRALAAILGTAVPELPRGLGRKQIALDGDVTLAPEGSMHLRSGKLTLDGNHLQLAADVTFPKGRPLVRAQVEAGALDLSGLTAGGAAPAPARAQEKGKGGWSRAPIDATGLDAVDAQLSLNAGRVDLGVAKLGRTRILAKLDQGRAVVDLRQMSAYGGDTTGQLVMNARSGLSIAADLTAKGVALRPLLSDLADYKRLDANADLSLQLRASGNSQAALARTLAGSGRFSFGKGELQGLDLVGMLRTLNLNYVGEGAKTIFDSINASFTIDKGVLSNDDLTLKAPLLTATGKGTVDIGARTLDYTVTPVALSKADGTGGVKVPLQITGPWARPNFGLDVNALAGSRIDEAKQRLQDRARQELGKQLGVTPQDGQSPQDALRKKLEDQAKKGILNLLK</sequence>
<name>A0AAN4URH4_9RHOB</name>
<dbReference type="GO" id="GO:0090313">
    <property type="term" value="P:regulation of protein targeting to membrane"/>
    <property type="evidence" value="ECO:0007669"/>
    <property type="project" value="TreeGrafter"/>
</dbReference>
<proteinExistence type="predicted"/>
<dbReference type="PANTHER" id="PTHR30441">
    <property type="entry name" value="DUF748 DOMAIN-CONTAINING PROTEIN"/>
    <property type="match status" value="1"/>
</dbReference>
<reference evidence="3" key="3">
    <citation type="submission" date="2023-06" db="EMBL/GenBank/DDBJ databases">
        <authorList>
            <person name="Sun Q."/>
            <person name="Zhou Y."/>
        </authorList>
    </citation>
    <scope>NUCLEOTIDE SEQUENCE</scope>
    <source>
        <strain evidence="3">CGMCC 1.10859</strain>
    </source>
</reference>
<evidence type="ECO:0000313" key="6">
    <source>
        <dbReference type="Proteomes" id="UP000634647"/>
    </source>
</evidence>
<dbReference type="PANTHER" id="PTHR30441:SF4">
    <property type="entry name" value="PROTEIN ASMA"/>
    <property type="match status" value="1"/>
</dbReference>
<organism evidence="3 6">
    <name type="scientific">Allgaiera indica</name>
    <dbReference type="NCBI Taxonomy" id="765699"/>
    <lineage>
        <taxon>Bacteria</taxon>
        <taxon>Pseudomonadati</taxon>
        <taxon>Pseudomonadota</taxon>
        <taxon>Alphaproteobacteria</taxon>
        <taxon>Rhodobacterales</taxon>
        <taxon>Paracoccaceae</taxon>
        <taxon>Allgaiera</taxon>
    </lineage>
</organism>
<dbReference type="InterPro" id="IPR007844">
    <property type="entry name" value="AsmA"/>
</dbReference>
<dbReference type="EMBL" id="BNAB01000008">
    <property type="protein sequence ID" value="GHE02245.1"/>
    <property type="molecule type" value="Genomic_DNA"/>
</dbReference>
<evidence type="ECO:0000313" key="4">
    <source>
        <dbReference type="EMBL" id="SDX07247.1"/>
    </source>
</evidence>
<accession>A0AAN4URH4</accession>
<reference evidence="3" key="1">
    <citation type="journal article" date="2014" name="Int. J. Syst. Evol. Microbiol.">
        <title>Complete genome sequence of Corynebacterium casei LMG S-19264T (=DSM 44701T), isolated from a smear-ripened cheese.</title>
        <authorList>
            <consortium name="US DOE Joint Genome Institute (JGI-PGF)"/>
            <person name="Walter F."/>
            <person name="Albersmeier A."/>
            <person name="Kalinowski J."/>
            <person name="Ruckert C."/>
        </authorList>
    </citation>
    <scope>NUCLEOTIDE SEQUENCE</scope>
    <source>
        <strain evidence="3">CGMCC 1.10859</strain>
    </source>
</reference>
<evidence type="ECO:0000313" key="5">
    <source>
        <dbReference type="Proteomes" id="UP000199541"/>
    </source>
</evidence>
<dbReference type="Pfam" id="PF05170">
    <property type="entry name" value="AsmA"/>
    <property type="match status" value="1"/>
</dbReference>
<gene>
    <name evidence="3" type="primary">amsA</name>
    <name evidence="3" type="ORF">GCM10008024_21090</name>
    <name evidence="4" type="ORF">SAMN05444006_109163</name>
</gene>
<protein>
    <submittedName>
        <fullName evidence="4">AsmA protein</fullName>
    </submittedName>
    <submittedName>
        <fullName evidence="3">Cell envelope biogenesis protein AsmA</fullName>
    </submittedName>
</protein>
<dbReference type="Proteomes" id="UP000634647">
    <property type="component" value="Unassembled WGS sequence"/>
</dbReference>